<dbReference type="RefSeq" id="WP_171438209.1">
    <property type="nucleotide sequence ID" value="NZ_JABFJV010000347.1"/>
</dbReference>
<gene>
    <name evidence="2" type="ORF">HMI49_36290</name>
</gene>
<accession>A0A7Y4KRW8</accession>
<proteinExistence type="predicted"/>
<keyword evidence="3" id="KW-1185">Reference proteome</keyword>
<evidence type="ECO:0000256" key="1">
    <source>
        <dbReference type="SAM" id="SignalP"/>
    </source>
</evidence>
<evidence type="ECO:0000313" key="2">
    <source>
        <dbReference type="EMBL" id="NOK38667.1"/>
    </source>
</evidence>
<dbReference type="PROSITE" id="PS51257">
    <property type="entry name" value="PROKAR_LIPOPROTEIN"/>
    <property type="match status" value="1"/>
</dbReference>
<sequence length="103" mass="10947">MLKKNLRFALALAVTTLAVGCGPEGDMADESSAQEMATATEAPANLGTAEQELTVYRWISTSNTCKGIFNVNSMCIARGYDGGSALRCSKSGLTLEIQCYTRT</sequence>
<dbReference type="EMBL" id="JABFJV010000347">
    <property type="protein sequence ID" value="NOK38667.1"/>
    <property type="molecule type" value="Genomic_DNA"/>
</dbReference>
<evidence type="ECO:0000313" key="3">
    <source>
        <dbReference type="Proteomes" id="UP000563426"/>
    </source>
</evidence>
<dbReference type="Proteomes" id="UP000563426">
    <property type="component" value="Unassembled WGS sequence"/>
</dbReference>
<dbReference type="AlphaFoldDB" id="A0A7Y4KRW8"/>
<keyword evidence="1" id="KW-0732">Signal</keyword>
<feature type="signal peptide" evidence="1">
    <location>
        <begin position="1"/>
        <end position="20"/>
    </location>
</feature>
<comment type="caution">
    <text evidence="2">The sequence shown here is derived from an EMBL/GenBank/DDBJ whole genome shotgun (WGS) entry which is preliminary data.</text>
</comment>
<name>A0A7Y4KRW8_9BACT</name>
<protein>
    <recommendedName>
        <fullName evidence="4">Lipoprotein</fullName>
    </recommendedName>
</protein>
<evidence type="ECO:0008006" key="4">
    <source>
        <dbReference type="Google" id="ProtNLM"/>
    </source>
</evidence>
<organism evidence="2 3">
    <name type="scientific">Corallococcus exercitus</name>
    <dbReference type="NCBI Taxonomy" id="2316736"/>
    <lineage>
        <taxon>Bacteria</taxon>
        <taxon>Pseudomonadati</taxon>
        <taxon>Myxococcota</taxon>
        <taxon>Myxococcia</taxon>
        <taxon>Myxococcales</taxon>
        <taxon>Cystobacterineae</taxon>
        <taxon>Myxococcaceae</taxon>
        <taxon>Corallococcus</taxon>
    </lineage>
</organism>
<feature type="chain" id="PRO_5030946859" description="Lipoprotein" evidence="1">
    <location>
        <begin position="21"/>
        <end position="103"/>
    </location>
</feature>
<reference evidence="2 3" key="1">
    <citation type="submission" date="2020-05" db="EMBL/GenBank/DDBJ databases">
        <authorList>
            <person name="Whitworth D."/>
        </authorList>
    </citation>
    <scope>NUCLEOTIDE SEQUENCE [LARGE SCALE GENOMIC DNA]</scope>
    <source>
        <strain evidence="2 3">AB043B</strain>
    </source>
</reference>